<dbReference type="SUPFAM" id="SSF53850">
    <property type="entry name" value="Periplasmic binding protein-like II"/>
    <property type="match status" value="1"/>
</dbReference>
<reference evidence="4 5" key="1">
    <citation type="submission" date="2014-10" db="EMBL/GenBank/DDBJ databases">
        <title>Genome sequence of Clostridium aceticum DSM 1496.</title>
        <authorList>
            <person name="Poehlein A."/>
            <person name="Schiel-Bengelsdorf B."/>
            <person name="Gottschalk G."/>
            <person name="Duerre P."/>
            <person name="Daniel R."/>
        </authorList>
    </citation>
    <scope>NUCLEOTIDE SEQUENCE [LARGE SCALE GENOMIC DNA]</scope>
    <source>
        <strain evidence="4 5">DSM 1496</strain>
    </source>
</reference>
<dbReference type="PIRSF" id="PIRSF027386">
    <property type="entry name" value="UCP027386_ABC_sbc_TM0202"/>
    <property type="match status" value="1"/>
</dbReference>
<dbReference type="UniPathway" id="UPA00079"/>
<name>A0A0D8I871_9CLOT</name>
<dbReference type="PROSITE" id="PS51257">
    <property type="entry name" value="PROKAR_LIPOPROTEIN"/>
    <property type="match status" value="1"/>
</dbReference>
<evidence type="ECO:0000256" key="2">
    <source>
        <dbReference type="ARBA" id="ARBA00022428"/>
    </source>
</evidence>
<gene>
    <name evidence="4" type="ORF">CACET_c38180</name>
</gene>
<keyword evidence="2" id="KW-0474">Menaquinone biosynthesis</keyword>
<dbReference type="STRING" id="84022.CACET_c38180"/>
<protein>
    <submittedName>
        <fullName evidence="4">ABC-type nitrate/sulfonate/bicarbonate transport system, periplasmic component</fullName>
    </submittedName>
</protein>
<dbReference type="PANTHER" id="PTHR30024:SF46">
    <property type="entry name" value="ABC TRANSPORTER, SUBSTRATE-BINDING LIPOPROTEIN"/>
    <property type="match status" value="1"/>
</dbReference>
<evidence type="ECO:0000256" key="1">
    <source>
        <dbReference type="ARBA" id="ARBA00004863"/>
    </source>
</evidence>
<dbReference type="Proteomes" id="UP000035704">
    <property type="component" value="Chromosome"/>
</dbReference>
<dbReference type="EMBL" id="CP009687">
    <property type="protein sequence ID" value="AKL97246.1"/>
    <property type="molecule type" value="Genomic_DNA"/>
</dbReference>
<dbReference type="Pfam" id="PF02621">
    <property type="entry name" value="VitK2_biosynth"/>
    <property type="match status" value="1"/>
</dbReference>
<keyword evidence="3" id="KW-0456">Lyase</keyword>
<evidence type="ECO:0000256" key="3">
    <source>
        <dbReference type="ARBA" id="ARBA00023239"/>
    </source>
</evidence>
<sequence length="337" mass="37726">MKHTLKKALALLMVVILMMGIVACTKEVSQQEDTLEINQELSLRIAALKGPTGMGMAKLMEDNEEKNTAINYEFLLMGSPDDLVGKIINNEVDIAAVPTNLALTLYNRMEGEVQLVAINTLGVLYLLENEDNIHSIEDLRGKKVNTSGKGTAADYIFQYILEENQLAVDEDVLLDYKLQHTELAAALIEGDVDLALLPQPHVSTALMRNKDLRIALDITEEWNKTVGEEGKLAMGCIIVQRKFAENNLEVLNIFLEEYKDSVDFVNQQVEEAAELIAKYEILPNAAIAKEAIPYSNIVYIEAEEAKVILQDFYQMLFDFEPKSIGGKLADEGFYYTR</sequence>
<dbReference type="AlphaFoldDB" id="A0A0D8I871"/>
<dbReference type="InterPro" id="IPR027024">
    <property type="entry name" value="UCP027386_ABC_sbc_TM0202"/>
</dbReference>
<dbReference type="PANTHER" id="PTHR30024">
    <property type="entry name" value="ALIPHATIC SULFONATES-BINDING PROTEIN-RELATED"/>
    <property type="match status" value="1"/>
</dbReference>
<accession>A0A0D8I871</accession>
<proteinExistence type="predicted"/>
<dbReference type="Gene3D" id="3.40.190.10">
    <property type="entry name" value="Periplasmic binding protein-like II"/>
    <property type="match status" value="2"/>
</dbReference>
<evidence type="ECO:0000313" key="4">
    <source>
        <dbReference type="EMBL" id="AKL97246.1"/>
    </source>
</evidence>
<dbReference type="PATRIC" id="fig|84022.5.peg.1067"/>
<dbReference type="RefSeq" id="WP_144414809.1">
    <property type="nucleotide sequence ID" value="NZ_CP009687.1"/>
</dbReference>
<dbReference type="GO" id="GO:0009234">
    <property type="term" value="P:menaquinone biosynthetic process"/>
    <property type="evidence" value="ECO:0007669"/>
    <property type="project" value="UniProtKB-UniPathway"/>
</dbReference>
<dbReference type="GO" id="GO:0016829">
    <property type="term" value="F:lyase activity"/>
    <property type="evidence" value="ECO:0007669"/>
    <property type="project" value="UniProtKB-KW"/>
</dbReference>
<comment type="pathway">
    <text evidence="1">Quinol/quinone metabolism; menaquinone biosynthesis.</text>
</comment>
<organism evidence="4 5">
    <name type="scientific">Clostridium aceticum</name>
    <dbReference type="NCBI Taxonomy" id="84022"/>
    <lineage>
        <taxon>Bacteria</taxon>
        <taxon>Bacillati</taxon>
        <taxon>Bacillota</taxon>
        <taxon>Clostridia</taxon>
        <taxon>Eubacteriales</taxon>
        <taxon>Clostridiaceae</taxon>
        <taxon>Clostridium</taxon>
    </lineage>
</organism>
<dbReference type="InterPro" id="IPR003773">
    <property type="entry name" value="Menaquinone_biosynth"/>
</dbReference>
<dbReference type="OrthoDB" id="9814375at2"/>
<evidence type="ECO:0000313" key="5">
    <source>
        <dbReference type="Proteomes" id="UP000035704"/>
    </source>
</evidence>
<dbReference type="KEGG" id="cace:CACET_c38180"/>
<keyword evidence="5" id="KW-1185">Reference proteome</keyword>